<dbReference type="AlphaFoldDB" id="A0A382S841"/>
<dbReference type="EMBL" id="UINC01127149">
    <property type="protein sequence ID" value="SVD06080.1"/>
    <property type="molecule type" value="Genomic_DNA"/>
</dbReference>
<protein>
    <submittedName>
        <fullName evidence="1">Uncharacterized protein</fullName>
    </submittedName>
</protein>
<proteinExistence type="predicted"/>
<reference evidence="1" key="1">
    <citation type="submission" date="2018-05" db="EMBL/GenBank/DDBJ databases">
        <authorList>
            <person name="Lanie J.A."/>
            <person name="Ng W.-L."/>
            <person name="Kazmierczak K.M."/>
            <person name="Andrzejewski T.M."/>
            <person name="Davidsen T.M."/>
            <person name="Wayne K.J."/>
            <person name="Tettelin H."/>
            <person name="Glass J.I."/>
            <person name="Rusch D."/>
            <person name="Podicherti R."/>
            <person name="Tsui H.-C.T."/>
            <person name="Winkler M.E."/>
        </authorList>
    </citation>
    <scope>NUCLEOTIDE SEQUENCE</scope>
</reference>
<name>A0A382S841_9ZZZZ</name>
<feature type="non-terminal residue" evidence="1">
    <location>
        <position position="22"/>
    </location>
</feature>
<gene>
    <name evidence="1" type="ORF">METZ01_LOCUS358934</name>
</gene>
<accession>A0A382S841</accession>
<evidence type="ECO:0000313" key="1">
    <source>
        <dbReference type="EMBL" id="SVD06080.1"/>
    </source>
</evidence>
<organism evidence="1">
    <name type="scientific">marine metagenome</name>
    <dbReference type="NCBI Taxonomy" id="408172"/>
    <lineage>
        <taxon>unclassified sequences</taxon>
        <taxon>metagenomes</taxon>
        <taxon>ecological metagenomes</taxon>
    </lineage>
</organism>
<sequence>FNFPNSNLNDSNYTKRCPCKTI</sequence>
<feature type="non-terminal residue" evidence="1">
    <location>
        <position position="1"/>
    </location>
</feature>